<evidence type="ECO:0000313" key="4">
    <source>
        <dbReference type="Proteomes" id="UP000008841"/>
    </source>
</evidence>
<dbReference type="HOGENOM" id="CLU_033227_1_0_10"/>
<dbReference type="PANTHER" id="PTHR42915">
    <property type="entry name" value="HYPOTHETICAL 460 KDA PROTEIN IN FEUA-SIGW INTERGENIC REGION [PRECURSOR]"/>
    <property type="match status" value="1"/>
</dbReference>
<evidence type="ECO:0000313" key="3">
    <source>
        <dbReference type="EMBL" id="ACD90031.1"/>
    </source>
</evidence>
<dbReference type="InterPro" id="IPR048502">
    <property type="entry name" value="NamZ_N"/>
</dbReference>
<dbReference type="Gene3D" id="3.90.1150.140">
    <property type="match status" value="1"/>
</dbReference>
<protein>
    <recommendedName>
        <fullName evidence="5">DUF1343 domain-containing protein</fullName>
    </recommendedName>
</protein>
<reference evidence="3 4" key="1">
    <citation type="submission" date="2008-05" db="EMBL/GenBank/DDBJ databases">
        <title>Complete sequence of Chlorobium limicola DSM 245.</title>
        <authorList>
            <consortium name="US DOE Joint Genome Institute"/>
            <person name="Lucas S."/>
            <person name="Copeland A."/>
            <person name="Lapidus A."/>
            <person name="Glavina del Rio T."/>
            <person name="Dalin E."/>
            <person name="Tice H."/>
            <person name="Bruce D."/>
            <person name="Goodwin L."/>
            <person name="Pitluck S."/>
            <person name="Schmutz J."/>
            <person name="Larimer F."/>
            <person name="Land M."/>
            <person name="Hauser L."/>
            <person name="Kyrpides N."/>
            <person name="Ovchinnikova G."/>
            <person name="Zhao F."/>
            <person name="Li T."/>
            <person name="Liu Z."/>
            <person name="Overmann J."/>
            <person name="Bryant D.A."/>
            <person name="Richardson P."/>
        </authorList>
    </citation>
    <scope>NUCLEOTIDE SEQUENCE [LARGE SCALE GENOMIC DNA]</scope>
    <source>
        <strain evidence="4">DSM 245 / NBRC 103803 / 6330</strain>
    </source>
</reference>
<dbReference type="Gene3D" id="3.40.50.12170">
    <property type="entry name" value="Uncharacterised protein PF07075, DUF1343"/>
    <property type="match status" value="1"/>
</dbReference>
<evidence type="ECO:0000259" key="2">
    <source>
        <dbReference type="Pfam" id="PF20732"/>
    </source>
</evidence>
<dbReference type="STRING" id="290315.Clim_0955"/>
<dbReference type="InterPro" id="IPR048503">
    <property type="entry name" value="NamZ_C"/>
</dbReference>
<evidence type="ECO:0008006" key="5">
    <source>
        <dbReference type="Google" id="ProtNLM"/>
    </source>
</evidence>
<dbReference type="KEGG" id="cli:Clim_0955"/>
<feature type="domain" description="Peptidoglycan beta-N-acetylmuramidase NamZ N-terminal" evidence="1">
    <location>
        <begin position="49"/>
        <end position="249"/>
    </location>
</feature>
<proteinExistence type="predicted"/>
<dbReference type="PANTHER" id="PTHR42915:SF1">
    <property type="entry name" value="PEPTIDOGLYCAN BETA-N-ACETYLMURAMIDASE NAMZ"/>
    <property type="match status" value="1"/>
</dbReference>
<dbReference type="EMBL" id="CP001097">
    <property type="protein sequence ID" value="ACD90031.1"/>
    <property type="molecule type" value="Genomic_DNA"/>
</dbReference>
<dbReference type="AlphaFoldDB" id="B3EIU0"/>
<dbReference type="GO" id="GO:0033922">
    <property type="term" value="F:peptidoglycan beta-N-acetylmuramidase activity"/>
    <property type="evidence" value="ECO:0007669"/>
    <property type="project" value="InterPro"/>
</dbReference>
<dbReference type="RefSeq" id="WP_012465910.1">
    <property type="nucleotide sequence ID" value="NC_010803.1"/>
</dbReference>
<dbReference type="Pfam" id="PF07075">
    <property type="entry name" value="NamZ_N"/>
    <property type="match status" value="1"/>
</dbReference>
<dbReference type="Proteomes" id="UP000008841">
    <property type="component" value="Chromosome"/>
</dbReference>
<name>B3EIU0_CHLL2</name>
<evidence type="ECO:0000259" key="1">
    <source>
        <dbReference type="Pfam" id="PF07075"/>
    </source>
</evidence>
<dbReference type="PIRSF" id="PIRSF016719">
    <property type="entry name" value="UCP016719"/>
    <property type="match status" value="1"/>
</dbReference>
<dbReference type="eggNOG" id="COG3876">
    <property type="taxonomic scope" value="Bacteria"/>
</dbReference>
<gene>
    <name evidence="3" type="ordered locus">Clim_0955</name>
</gene>
<feature type="domain" description="Peptidoglycan beta-N-acetylmuramidase NamZ C-terminal" evidence="2">
    <location>
        <begin position="253"/>
        <end position="406"/>
    </location>
</feature>
<accession>B3EIU0</accession>
<dbReference type="Pfam" id="PF20732">
    <property type="entry name" value="NamZ_C"/>
    <property type="match status" value="1"/>
</dbReference>
<sequence length="407" mass="44399" precursor="true">MIVMDRLRIFVLLLACLVLSAIPLQGGVFRSGIDVLDASDCRALKGKKVALITNAAGVTVRGESNYAMLLRNGISLSFLMAPEHGFAVNVEAGKKTGGSVIGDTLRVHSLYGASKKPSVALLKTVDLVVFDLQDVGARCYTYISTMKLAMEACMEAGVSFMVLDRPNPVAPLSPSGFMLDKGYESFVGAVAVPFVHAMTVGEIALLLKKSSFQGLDLQVVKMEGYRRELFGDELPGFAFVSPSPNIRNIETAVVYPATVMLEATAVSEGRGTDAPFLQFGAPFIDSTRLLEEVKACRLPGVEFFSVSFIPKSGKFRNEQCFGLKLRVSDRKRFSPFTTSAALLLVLQKLYPSSLGLKSGGVFFDRLAGTPRFREMILEQVPVEVIVEASRNDVREFQRTHPARFIYP</sequence>
<dbReference type="InterPro" id="IPR008302">
    <property type="entry name" value="NamZ"/>
</dbReference>
<organism evidence="3 4">
    <name type="scientific">Chlorobium limicola (strain DSM 245 / NBRC 103803 / 6330)</name>
    <dbReference type="NCBI Taxonomy" id="290315"/>
    <lineage>
        <taxon>Bacteria</taxon>
        <taxon>Pseudomonadati</taxon>
        <taxon>Chlorobiota</taxon>
        <taxon>Chlorobiia</taxon>
        <taxon>Chlorobiales</taxon>
        <taxon>Chlorobiaceae</taxon>
        <taxon>Chlorobium/Pelodictyon group</taxon>
        <taxon>Chlorobium</taxon>
    </lineage>
</organism>